<sequence>MTSSFSLLVHGGMHGAWCWERVIPHLRHRTIAINLPGRPGAGKQPPTLDGFAEAIVDAINDEPGEAVIVAHSLAGIVALAAAERAPRKIKKIVFVAAVVPPSGSCFWDMLPAPLRWFGRFLLSGDKTTIMPRWMARAVFCNDLSREDQDRLLDSLVPEPVQILDTELRYKIPENVGVSYVLTTRDRAIKPRMQHEYVNSLPKRTRHFTVDSGHSAWYSRPTDLAEIINAEIEDDGSSSTARFIWV</sequence>
<dbReference type="Proteomes" id="UP000217564">
    <property type="component" value="Unassembled WGS sequence"/>
</dbReference>
<keyword evidence="2" id="KW-0378">Hydrolase</keyword>
<evidence type="ECO:0000313" key="7">
    <source>
        <dbReference type="EMBL" id="TGD36621.1"/>
    </source>
</evidence>
<gene>
    <name evidence="6" type="ORF">CIK62_13230</name>
    <name evidence="5" type="ORF">CIK64_11450</name>
    <name evidence="4" type="ORF">CIK65_05840</name>
    <name evidence="3" type="ORF">CIK79_00020</name>
    <name evidence="2" type="ORF">CXR23_12455</name>
    <name evidence="7" type="ORF">EB834_19065</name>
</gene>
<dbReference type="PANTHER" id="PTHR37017">
    <property type="entry name" value="AB HYDROLASE-1 DOMAIN-CONTAINING PROTEIN-RELATED"/>
    <property type="match status" value="1"/>
</dbReference>
<reference evidence="2 12" key="2">
    <citation type="submission" date="2017-12" db="EMBL/GenBank/DDBJ databases">
        <authorList>
            <person name="Levesque S."/>
        </authorList>
    </citation>
    <scope>NUCLEOTIDE SEQUENCE [LARGE SCALE GENOMIC DNA]</scope>
    <source>
        <strain evidence="2 12">SMQ-1417</strain>
    </source>
</reference>
<dbReference type="InterPro" id="IPR029058">
    <property type="entry name" value="AB_hydrolase_fold"/>
</dbReference>
<evidence type="ECO:0000313" key="9">
    <source>
        <dbReference type="Proteomes" id="UP000217720"/>
    </source>
</evidence>
<dbReference type="EMBL" id="CP025330">
    <property type="protein sequence ID" value="AZT93853.1"/>
    <property type="molecule type" value="Genomic_DNA"/>
</dbReference>
<dbReference type="PANTHER" id="PTHR37017:SF13">
    <property type="entry name" value="AB HYDROLASE-1 DOMAIN-CONTAINING PROTEIN"/>
    <property type="match status" value="1"/>
</dbReference>
<reference evidence="2 12" key="4">
    <citation type="submission" date="2019-01" db="EMBL/GenBank/DDBJ databases">
        <title>Comparative genomic analysis of Brevibacterium aurantiacum sheds light on its evolution and its adaptation to smear-ripened cheeses.</title>
        <authorList>
            <person name="Moineau S."/>
        </authorList>
    </citation>
    <scope>NUCLEOTIDE SEQUENCE [LARGE SCALE GENOMIC DNA]</scope>
    <source>
        <strain evidence="2 12">SMQ-1417</strain>
    </source>
</reference>
<reference evidence="8 9" key="1">
    <citation type="journal article" date="2017" name="Elife">
        <title>Extensive horizontal gene transfer in cheese-associated bacteria.</title>
        <authorList>
            <person name="Bonham K.S."/>
            <person name="Wolfe B.E."/>
            <person name="Dutton R.J."/>
        </authorList>
    </citation>
    <scope>NUCLEOTIDE SEQUENCE [LARGE SCALE GENOMIC DNA]</scope>
    <source>
        <strain evidence="6 9">900_6</strain>
        <strain evidence="5 8">947_7</strain>
        <strain evidence="4 11">962_8</strain>
        <strain evidence="3 10">JB5</strain>
    </source>
</reference>
<evidence type="ECO:0000313" key="13">
    <source>
        <dbReference type="Proteomes" id="UP000297736"/>
    </source>
</evidence>
<dbReference type="RefSeq" id="WP_096157080.1">
    <property type="nucleotide sequence ID" value="NZ_CP025330.1"/>
</dbReference>
<dbReference type="EMBL" id="NRGX01000001">
    <property type="protein sequence ID" value="PCC16825.1"/>
    <property type="molecule type" value="Genomic_DNA"/>
</dbReference>
<dbReference type="Gene3D" id="3.40.50.1820">
    <property type="entry name" value="alpha/beta hydrolase"/>
    <property type="match status" value="1"/>
</dbReference>
<dbReference type="InterPro" id="IPR052897">
    <property type="entry name" value="Sec-Metab_Biosynth_Hydrolase"/>
</dbReference>
<dbReference type="EMBL" id="NRGQ01000006">
    <property type="protein sequence ID" value="PCC43386.1"/>
    <property type="molecule type" value="Genomic_DNA"/>
</dbReference>
<dbReference type="EMBL" id="NRGP01000015">
    <property type="protein sequence ID" value="PCC46192.1"/>
    <property type="molecule type" value="Genomic_DNA"/>
</dbReference>
<proteinExistence type="predicted"/>
<dbReference type="GO" id="GO:0016787">
    <property type="term" value="F:hydrolase activity"/>
    <property type="evidence" value="ECO:0007669"/>
    <property type="project" value="UniProtKB-KW"/>
</dbReference>
<dbReference type="SUPFAM" id="SSF53474">
    <property type="entry name" value="alpha/beta-Hydrolases"/>
    <property type="match status" value="1"/>
</dbReference>
<reference evidence="7 13" key="3">
    <citation type="submission" date="2018-10" db="EMBL/GenBank/DDBJ databases">
        <title>Brevibacterium genomes from Austrain hard cheese rinds.</title>
        <authorList>
            <person name="Anast J.M."/>
            <person name="Dzieciol M."/>
            <person name="Schultz D.L."/>
            <person name="Mann E."/>
            <person name="Wagner M."/>
            <person name="Schmitz-Esser S."/>
        </authorList>
    </citation>
    <scope>NUCLEOTIDE SEQUENCE [LARGE SCALE GENOMIC DNA]</scope>
    <source>
        <strain evidence="7 13">L261</strain>
    </source>
</reference>
<name>A0A2A3YVN5_BREAU</name>
<dbReference type="Proteomes" id="UP000217720">
    <property type="component" value="Unassembled WGS sequence"/>
</dbReference>
<evidence type="ECO:0000313" key="4">
    <source>
        <dbReference type="EMBL" id="PCC43386.1"/>
    </source>
</evidence>
<dbReference type="EMBL" id="NRGO01000014">
    <property type="protein sequence ID" value="PCC49802.1"/>
    <property type="molecule type" value="Genomic_DNA"/>
</dbReference>
<evidence type="ECO:0000259" key="1">
    <source>
        <dbReference type="Pfam" id="PF12697"/>
    </source>
</evidence>
<evidence type="ECO:0000313" key="5">
    <source>
        <dbReference type="EMBL" id="PCC46192.1"/>
    </source>
</evidence>
<feature type="domain" description="AB hydrolase-1" evidence="1">
    <location>
        <begin position="7"/>
        <end position="225"/>
    </location>
</feature>
<organism evidence="4 11">
    <name type="scientific">Brevibacterium aurantiacum</name>
    <dbReference type="NCBI Taxonomy" id="273384"/>
    <lineage>
        <taxon>Bacteria</taxon>
        <taxon>Bacillati</taxon>
        <taxon>Actinomycetota</taxon>
        <taxon>Actinomycetes</taxon>
        <taxon>Micrococcales</taxon>
        <taxon>Brevibacteriaceae</taxon>
        <taxon>Brevibacterium</taxon>
    </lineage>
</organism>
<accession>A0A2A3YVN5</accession>
<evidence type="ECO:0000313" key="8">
    <source>
        <dbReference type="Proteomes" id="UP000217564"/>
    </source>
</evidence>
<evidence type="ECO:0000313" key="10">
    <source>
        <dbReference type="Proteomes" id="UP000218377"/>
    </source>
</evidence>
<dbReference type="Proteomes" id="UP000297736">
    <property type="component" value="Unassembled WGS sequence"/>
</dbReference>
<dbReference type="EMBL" id="RHFF01000027">
    <property type="protein sequence ID" value="TGD36621.1"/>
    <property type="molecule type" value="Genomic_DNA"/>
</dbReference>
<evidence type="ECO:0000313" key="12">
    <source>
        <dbReference type="Proteomes" id="UP000283000"/>
    </source>
</evidence>
<dbReference type="InterPro" id="IPR000073">
    <property type="entry name" value="AB_hydrolase_1"/>
</dbReference>
<protein>
    <submittedName>
        <fullName evidence="2">Alpha/beta hydrolase</fullName>
    </submittedName>
</protein>
<dbReference type="Proteomes" id="UP000218620">
    <property type="component" value="Unassembled WGS sequence"/>
</dbReference>
<evidence type="ECO:0000313" key="2">
    <source>
        <dbReference type="EMBL" id="AZT93853.1"/>
    </source>
</evidence>
<dbReference type="Pfam" id="PF12697">
    <property type="entry name" value="Abhydrolase_6"/>
    <property type="match status" value="1"/>
</dbReference>
<evidence type="ECO:0000313" key="11">
    <source>
        <dbReference type="Proteomes" id="UP000218620"/>
    </source>
</evidence>
<evidence type="ECO:0000313" key="6">
    <source>
        <dbReference type="EMBL" id="PCC49802.1"/>
    </source>
</evidence>
<evidence type="ECO:0000313" key="3">
    <source>
        <dbReference type="EMBL" id="PCC16825.1"/>
    </source>
</evidence>
<dbReference type="AlphaFoldDB" id="A0A2A3YVN5"/>
<dbReference type="Proteomes" id="UP000218377">
    <property type="component" value="Unassembled WGS sequence"/>
</dbReference>
<dbReference type="Proteomes" id="UP000283000">
    <property type="component" value="Chromosome"/>
</dbReference>